<dbReference type="PRINTS" id="PR00011">
    <property type="entry name" value="EGFLAMININ"/>
</dbReference>
<dbReference type="GO" id="GO:0016020">
    <property type="term" value="C:membrane"/>
    <property type="evidence" value="ECO:0007669"/>
    <property type="project" value="UniProtKB-SubCell"/>
</dbReference>
<protein>
    <recommendedName>
        <fullName evidence="8">Delta-like protein</fullName>
    </recommendedName>
</protein>
<feature type="domain" description="EGF-like" evidence="10">
    <location>
        <begin position="70"/>
        <end position="101"/>
    </location>
</feature>
<feature type="disulfide bond" evidence="7">
    <location>
        <begin position="407"/>
        <end position="416"/>
    </location>
</feature>
<dbReference type="PROSITE" id="PS51051">
    <property type="entry name" value="DSL"/>
    <property type="match status" value="1"/>
</dbReference>
<dbReference type="InterPro" id="IPR042635">
    <property type="entry name" value="MEGF10/SREC1/2-like"/>
</dbReference>
<evidence type="ECO:0000259" key="11">
    <source>
        <dbReference type="PROSITE" id="PS51051"/>
    </source>
</evidence>
<name>A0AAW1MGH4_POPJA</name>
<dbReference type="PROSITE" id="PS01186">
    <property type="entry name" value="EGF_2"/>
    <property type="match status" value="2"/>
</dbReference>
<proteinExistence type="predicted"/>
<feature type="disulfide bond" evidence="6">
    <location>
        <begin position="184"/>
        <end position="193"/>
    </location>
</feature>
<feature type="disulfide bond" evidence="7">
    <location>
        <begin position="375"/>
        <end position="384"/>
    </location>
</feature>
<feature type="chain" id="PRO_5043699361" description="Delta-like protein" evidence="9">
    <location>
        <begin position="21"/>
        <end position="523"/>
    </location>
</feature>
<keyword evidence="1 8" id="KW-0217">Developmental protein</keyword>
<dbReference type="Pfam" id="PF00053">
    <property type="entry name" value="EGF_laminin"/>
    <property type="match status" value="2"/>
</dbReference>
<comment type="caution">
    <text evidence="12">The sequence shown here is derived from an EMBL/GenBank/DDBJ whole genome shotgun (WGS) entry which is preliminary data.</text>
</comment>
<feature type="disulfide bond" evidence="6">
    <location>
        <begin position="73"/>
        <end position="83"/>
    </location>
</feature>
<gene>
    <name evidence="12" type="ORF">QE152_g6024</name>
</gene>
<evidence type="ECO:0000256" key="7">
    <source>
        <dbReference type="PROSITE-ProRule" id="PRU00377"/>
    </source>
</evidence>
<reference evidence="12 13" key="1">
    <citation type="journal article" date="2024" name="BMC Genomics">
        <title>De novo assembly and annotation of Popillia japonica's genome with initial clues to its potential as an invasive pest.</title>
        <authorList>
            <person name="Cucini C."/>
            <person name="Boschi S."/>
            <person name="Funari R."/>
            <person name="Cardaioli E."/>
            <person name="Iannotti N."/>
            <person name="Marturano G."/>
            <person name="Paoli F."/>
            <person name="Bruttini M."/>
            <person name="Carapelli A."/>
            <person name="Frati F."/>
            <person name="Nardi F."/>
        </authorList>
    </citation>
    <scope>NUCLEOTIDE SEQUENCE [LARGE SCALE GENOMIC DNA]</scope>
    <source>
        <strain evidence="12">DMR45628</strain>
    </source>
</reference>
<dbReference type="GO" id="GO:0007154">
    <property type="term" value="P:cell communication"/>
    <property type="evidence" value="ECO:0007669"/>
    <property type="project" value="InterPro"/>
</dbReference>
<dbReference type="Gene3D" id="2.10.25.10">
    <property type="entry name" value="Laminin"/>
    <property type="match status" value="2"/>
</dbReference>
<evidence type="ECO:0000313" key="12">
    <source>
        <dbReference type="EMBL" id="KAK9746472.1"/>
    </source>
</evidence>
<evidence type="ECO:0000256" key="2">
    <source>
        <dbReference type="ARBA" id="ARBA00022536"/>
    </source>
</evidence>
<dbReference type="EMBL" id="JASPKY010000039">
    <property type="protein sequence ID" value="KAK9746472.1"/>
    <property type="molecule type" value="Genomic_DNA"/>
</dbReference>
<evidence type="ECO:0000256" key="5">
    <source>
        <dbReference type="ARBA" id="ARBA00023157"/>
    </source>
</evidence>
<comment type="function">
    <text evidence="8">Putative Notch ligand involved in the mediation of Notch signaling.</text>
</comment>
<evidence type="ECO:0000256" key="1">
    <source>
        <dbReference type="ARBA" id="ARBA00022473"/>
    </source>
</evidence>
<feature type="domain" description="EGF-like" evidence="10">
    <location>
        <begin position="157"/>
        <end position="194"/>
    </location>
</feature>
<dbReference type="InterPro" id="IPR002049">
    <property type="entry name" value="LE_dom"/>
</dbReference>
<dbReference type="SUPFAM" id="SSF57196">
    <property type="entry name" value="EGF/Laminin"/>
    <property type="match status" value="1"/>
</dbReference>
<evidence type="ECO:0000256" key="3">
    <source>
        <dbReference type="ARBA" id="ARBA00022729"/>
    </source>
</evidence>
<dbReference type="GO" id="GO:0048513">
    <property type="term" value="P:animal organ development"/>
    <property type="evidence" value="ECO:0007669"/>
    <property type="project" value="UniProtKB-ARBA"/>
</dbReference>
<dbReference type="SMART" id="SM00181">
    <property type="entry name" value="EGF"/>
    <property type="match status" value="8"/>
</dbReference>
<dbReference type="Proteomes" id="UP001458880">
    <property type="component" value="Unassembled WGS sequence"/>
</dbReference>
<feature type="domain" description="DSL" evidence="11">
    <location>
        <begin position="373"/>
        <end position="416"/>
    </location>
</feature>
<comment type="subcellular location">
    <subcellularLocation>
        <location evidence="8">Membrane</location>
        <topology evidence="8">Single-pass type I membrane protein</topology>
    </subcellularLocation>
</comment>
<dbReference type="InterPro" id="IPR000742">
    <property type="entry name" value="EGF"/>
</dbReference>
<evidence type="ECO:0000313" key="13">
    <source>
        <dbReference type="Proteomes" id="UP001458880"/>
    </source>
</evidence>
<keyword evidence="8" id="KW-1133">Transmembrane helix</keyword>
<feature type="disulfide bond" evidence="6">
    <location>
        <begin position="91"/>
        <end position="100"/>
    </location>
</feature>
<evidence type="ECO:0000256" key="6">
    <source>
        <dbReference type="PROSITE-ProRule" id="PRU00076"/>
    </source>
</evidence>
<keyword evidence="3 8" id="KW-0732">Signal</keyword>
<dbReference type="Pfam" id="PF01414">
    <property type="entry name" value="DSL"/>
    <property type="match status" value="1"/>
</dbReference>
<feature type="signal peptide" evidence="9">
    <location>
        <begin position="1"/>
        <end position="20"/>
    </location>
</feature>
<dbReference type="SMART" id="SM00180">
    <property type="entry name" value="EGF_Lam"/>
    <property type="match status" value="5"/>
</dbReference>
<dbReference type="AlphaFoldDB" id="A0AAW1MGH4"/>
<dbReference type="PANTHER" id="PTHR24043">
    <property type="entry name" value="SCAVENGER RECEPTOR CLASS F"/>
    <property type="match status" value="1"/>
</dbReference>
<evidence type="ECO:0000259" key="10">
    <source>
        <dbReference type="PROSITE" id="PS50026"/>
    </source>
</evidence>
<keyword evidence="8" id="KW-0472">Membrane</keyword>
<evidence type="ECO:0000256" key="4">
    <source>
        <dbReference type="ARBA" id="ARBA00022737"/>
    </source>
</evidence>
<dbReference type="InterPro" id="IPR001774">
    <property type="entry name" value="DSL"/>
</dbReference>
<dbReference type="GO" id="GO:0005044">
    <property type="term" value="F:scavenger receptor activity"/>
    <property type="evidence" value="ECO:0007669"/>
    <property type="project" value="InterPro"/>
</dbReference>
<evidence type="ECO:0000256" key="9">
    <source>
        <dbReference type="SAM" id="SignalP"/>
    </source>
</evidence>
<keyword evidence="8" id="KW-0812">Transmembrane</keyword>
<keyword evidence="5 6" id="KW-1015">Disulfide bond</keyword>
<keyword evidence="2 6" id="KW-0245">EGF-like domain</keyword>
<dbReference type="PROSITE" id="PS00022">
    <property type="entry name" value="EGF_1"/>
    <property type="match status" value="4"/>
</dbReference>
<dbReference type="PROSITE" id="PS50026">
    <property type="entry name" value="EGF_3"/>
    <property type="match status" value="2"/>
</dbReference>
<keyword evidence="13" id="KW-1185">Reference proteome</keyword>
<dbReference type="Gene3D" id="2.170.300.10">
    <property type="entry name" value="Tie2 ligand-binding domain superfamily"/>
    <property type="match status" value="3"/>
</dbReference>
<dbReference type="FunFam" id="2.170.300.10:FF:000041">
    <property type="entry name" value="Tyrosine protein kinase receptor tie-1, putative"/>
    <property type="match status" value="1"/>
</dbReference>
<organism evidence="12 13">
    <name type="scientific">Popillia japonica</name>
    <name type="common">Japanese beetle</name>
    <dbReference type="NCBI Taxonomy" id="7064"/>
    <lineage>
        <taxon>Eukaryota</taxon>
        <taxon>Metazoa</taxon>
        <taxon>Ecdysozoa</taxon>
        <taxon>Arthropoda</taxon>
        <taxon>Hexapoda</taxon>
        <taxon>Insecta</taxon>
        <taxon>Pterygota</taxon>
        <taxon>Neoptera</taxon>
        <taxon>Endopterygota</taxon>
        <taxon>Coleoptera</taxon>
        <taxon>Polyphaga</taxon>
        <taxon>Scarabaeiformia</taxon>
        <taxon>Scarabaeidae</taxon>
        <taxon>Rutelinae</taxon>
        <taxon>Popillia</taxon>
    </lineage>
</organism>
<evidence type="ECO:0000256" key="8">
    <source>
        <dbReference type="RuleBase" id="RU280815"/>
    </source>
</evidence>
<accession>A0AAW1MGH4</accession>
<sequence length="523" mass="57404">MTLFYISLLVILSAECRVHALYGSLQSICFKIERQYKEIIIAPGQTQKVIDWVSTDECCNGYREIDDYCEPQCDIPCGEHGKCIEPNVCVCDNNYTGSNCDTVLCPPGYTGTDCENGCTENTFGRNCEEECTCQNGRCDPISGRCDCYDGWSGPECSIPCPEGVSCVNGGICTIKNDSSSTCTCPAGYIGQKCENICPKSYWGEDCLEICYCEDDHFFHCNHVNGTCESKCENGEYFDETCWCDNGWDGEFCTEKVCPEGYYGKDCEQKCRCQMDTTKSCDRETGACTCHPGWIGDFCREACPNMSFGIGCNKSCICEDGNVKGCNPVTGECKCERGWTGYACNRPCSCVNGYCDNHGNCICDAGWQGRTCNRECDAGYFGEGCSNFCGFLKEETNIICDRFAGPECAPGFMGAECTEPCPKGRYGRNCDKFCSCSPSKICNRVTGDCECSPGVYGEKCEKTCPNGTFGLSCSGTCWCPNCNVVNGDCTDRTQSSLKNGGCNAFFSSFSIVNEIIKRFLNMVE</sequence>
<comment type="caution">
    <text evidence="6">Lacks conserved residue(s) required for the propagation of feature annotation.</text>
</comment>
<dbReference type="GO" id="GO:0048731">
    <property type="term" value="P:system development"/>
    <property type="evidence" value="ECO:0007669"/>
    <property type="project" value="UniProtKB-ARBA"/>
</dbReference>
<keyword evidence="4 8" id="KW-0677">Repeat</keyword>